<comment type="caution">
    <text evidence="1">The sequence shown here is derived from an EMBL/GenBank/DDBJ whole genome shotgun (WGS) entry which is preliminary data.</text>
</comment>
<name>A0ABN7WTR5_GIGMA</name>
<protein>
    <submittedName>
        <fullName evidence="1">30143_t:CDS:1</fullName>
    </submittedName>
</protein>
<evidence type="ECO:0000313" key="2">
    <source>
        <dbReference type="Proteomes" id="UP000789901"/>
    </source>
</evidence>
<reference evidence="1 2" key="1">
    <citation type="submission" date="2021-06" db="EMBL/GenBank/DDBJ databases">
        <authorList>
            <person name="Kallberg Y."/>
            <person name="Tangrot J."/>
            <person name="Rosling A."/>
        </authorList>
    </citation>
    <scope>NUCLEOTIDE SEQUENCE [LARGE SCALE GENOMIC DNA]</scope>
    <source>
        <strain evidence="1 2">120-4 pot B 10/14</strain>
    </source>
</reference>
<accession>A0ABN7WTR5</accession>
<feature type="non-terminal residue" evidence="1">
    <location>
        <position position="1"/>
    </location>
</feature>
<dbReference type="EMBL" id="CAJVQB010062930">
    <property type="protein sequence ID" value="CAG8840460.1"/>
    <property type="molecule type" value="Genomic_DNA"/>
</dbReference>
<dbReference type="Proteomes" id="UP000789901">
    <property type="component" value="Unassembled WGS sequence"/>
</dbReference>
<proteinExistence type="predicted"/>
<organism evidence="1 2">
    <name type="scientific">Gigaspora margarita</name>
    <dbReference type="NCBI Taxonomy" id="4874"/>
    <lineage>
        <taxon>Eukaryota</taxon>
        <taxon>Fungi</taxon>
        <taxon>Fungi incertae sedis</taxon>
        <taxon>Mucoromycota</taxon>
        <taxon>Glomeromycotina</taxon>
        <taxon>Glomeromycetes</taxon>
        <taxon>Diversisporales</taxon>
        <taxon>Gigasporaceae</taxon>
        <taxon>Gigaspora</taxon>
    </lineage>
</organism>
<evidence type="ECO:0000313" key="1">
    <source>
        <dbReference type="EMBL" id="CAG8840460.1"/>
    </source>
</evidence>
<gene>
    <name evidence="1" type="ORF">GMARGA_LOCUS34923</name>
</gene>
<keyword evidence="2" id="KW-1185">Reference proteome</keyword>
<sequence>RKQQLKAARAKKKSQVSLDYEDLVWSDQDIDNRTSDYFAILLTLVKTGNLRAAQDTQLITSYFASTLTCESSTELYVSMEVELMEMELIEVKPVDVESVESVKVESVEIEPVEVDERTKMKLAIEELDGMLKKNDNKIDNGVRVRLQASLQYLRLRYQGQTRIRQAQQLPVH</sequence>